<feature type="domain" description="Response regulatory" evidence="10">
    <location>
        <begin position="369"/>
        <end position="486"/>
    </location>
</feature>
<dbReference type="PRINTS" id="PR00344">
    <property type="entry name" value="BCTRLSENSOR"/>
</dbReference>
<evidence type="ECO:0000313" key="11">
    <source>
        <dbReference type="EMBL" id="BBP02096.1"/>
    </source>
</evidence>
<feature type="modified residue" description="4-aspartylphosphate" evidence="7">
    <location>
        <position position="419"/>
    </location>
</feature>
<evidence type="ECO:0000256" key="2">
    <source>
        <dbReference type="ARBA" id="ARBA00004429"/>
    </source>
</evidence>
<evidence type="ECO:0000259" key="9">
    <source>
        <dbReference type="PROSITE" id="PS50109"/>
    </source>
</evidence>
<dbReference type="InterPro" id="IPR005467">
    <property type="entry name" value="His_kinase_dom"/>
</dbReference>
<dbReference type="CDD" id="cd16922">
    <property type="entry name" value="HATPase_EvgS-ArcB-TorS-like"/>
    <property type="match status" value="1"/>
</dbReference>
<dbReference type="Gene3D" id="3.30.565.10">
    <property type="entry name" value="Histidine kinase-like ATPase, C-terminal domain"/>
    <property type="match status" value="1"/>
</dbReference>
<dbReference type="SMART" id="SM00388">
    <property type="entry name" value="HisKA"/>
    <property type="match status" value="1"/>
</dbReference>
<dbReference type="EMBL" id="AP021881">
    <property type="protein sequence ID" value="BBP02096.1"/>
    <property type="molecule type" value="Genomic_DNA"/>
</dbReference>
<dbReference type="InterPro" id="IPR036097">
    <property type="entry name" value="HisK_dim/P_sf"/>
</dbReference>
<evidence type="ECO:0000313" key="12">
    <source>
        <dbReference type="Proteomes" id="UP000463939"/>
    </source>
</evidence>
<dbReference type="Pfam" id="PF02518">
    <property type="entry name" value="HATPase_c"/>
    <property type="match status" value="1"/>
</dbReference>
<feature type="region of interest" description="Disordered" evidence="8">
    <location>
        <begin position="1"/>
        <end position="29"/>
    </location>
</feature>
<dbReference type="InterPro" id="IPR036890">
    <property type="entry name" value="HATPase_C_sf"/>
</dbReference>
<reference evidence="12" key="1">
    <citation type="submission" date="2019-11" db="EMBL/GenBank/DDBJ databases">
        <title>Isolation and characterization of a novel species in the genus Sulfuriferula.</title>
        <authorList>
            <person name="Mochizuki J."/>
            <person name="Kojima H."/>
            <person name="Fukui M."/>
        </authorList>
    </citation>
    <scope>NUCLEOTIDE SEQUENCE [LARGE SCALE GENOMIC DNA]</scope>
    <source>
        <strain evidence="12">SGTM</strain>
    </source>
</reference>
<dbReference type="Pfam" id="PF00072">
    <property type="entry name" value="Response_reg"/>
    <property type="match status" value="1"/>
</dbReference>
<accession>A0A809RKJ9</accession>
<evidence type="ECO:0000256" key="7">
    <source>
        <dbReference type="PROSITE-ProRule" id="PRU00169"/>
    </source>
</evidence>
<dbReference type="InterPro" id="IPR004358">
    <property type="entry name" value="Sig_transdc_His_kin-like_C"/>
</dbReference>
<evidence type="ECO:0000256" key="5">
    <source>
        <dbReference type="ARBA" id="ARBA00022679"/>
    </source>
</evidence>
<dbReference type="GO" id="GO:0009927">
    <property type="term" value="F:histidine phosphotransfer kinase activity"/>
    <property type="evidence" value="ECO:0007669"/>
    <property type="project" value="TreeGrafter"/>
</dbReference>
<dbReference type="KEGG" id="sniv:SFSGTM_28040"/>
<feature type="compositionally biased region" description="Polar residues" evidence="8">
    <location>
        <begin position="1"/>
        <end position="10"/>
    </location>
</feature>
<dbReference type="FunFam" id="3.30.565.10:FF:000006">
    <property type="entry name" value="Sensor histidine kinase WalK"/>
    <property type="match status" value="1"/>
</dbReference>
<evidence type="ECO:0000256" key="1">
    <source>
        <dbReference type="ARBA" id="ARBA00000085"/>
    </source>
</evidence>
<dbReference type="Proteomes" id="UP000463939">
    <property type="component" value="Chromosome"/>
</dbReference>
<dbReference type="Gene3D" id="1.10.287.130">
    <property type="match status" value="1"/>
</dbReference>
<dbReference type="RefSeq" id="WP_162085782.1">
    <property type="nucleotide sequence ID" value="NZ_AP021881.1"/>
</dbReference>
<keyword evidence="6" id="KW-0418">Kinase</keyword>
<evidence type="ECO:0000256" key="3">
    <source>
        <dbReference type="ARBA" id="ARBA00012438"/>
    </source>
</evidence>
<dbReference type="PROSITE" id="PS50110">
    <property type="entry name" value="RESPONSE_REGULATORY"/>
    <property type="match status" value="1"/>
</dbReference>
<organism evidence="11 12">
    <name type="scientific">Sulfuriferula nivalis</name>
    <dbReference type="NCBI Taxonomy" id="2675298"/>
    <lineage>
        <taxon>Bacteria</taxon>
        <taxon>Pseudomonadati</taxon>
        <taxon>Pseudomonadota</taxon>
        <taxon>Betaproteobacteria</taxon>
        <taxon>Nitrosomonadales</taxon>
        <taxon>Sulfuricellaceae</taxon>
        <taxon>Sulfuriferula</taxon>
    </lineage>
</organism>
<dbReference type="InterPro" id="IPR001789">
    <property type="entry name" value="Sig_transdc_resp-reg_receiver"/>
</dbReference>
<dbReference type="InterPro" id="IPR011006">
    <property type="entry name" value="CheY-like_superfamily"/>
</dbReference>
<protein>
    <recommendedName>
        <fullName evidence="3">histidine kinase</fullName>
        <ecNumber evidence="3">2.7.13.3</ecNumber>
    </recommendedName>
</protein>
<keyword evidence="4 7" id="KW-0597">Phosphoprotein</keyword>
<comment type="catalytic activity">
    <reaction evidence="1">
        <text>ATP + protein L-histidine = ADP + protein N-phospho-L-histidine.</text>
        <dbReference type="EC" id="2.7.13.3"/>
    </reaction>
</comment>
<dbReference type="PANTHER" id="PTHR43047:SF72">
    <property type="entry name" value="OSMOSENSING HISTIDINE PROTEIN KINASE SLN1"/>
    <property type="match status" value="1"/>
</dbReference>
<evidence type="ECO:0000256" key="4">
    <source>
        <dbReference type="ARBA" id="ARBA00022553"/>
    </source>
</evidence>
<dbReference type="PROSITE" id="PS50109">
    <property type="entry name" value="HIS_KIN"/>
    <property type="match status" value="1"/>
</dbReference>
<dbReference type="InterPro" id="IPR003661">
    <property type="entry name" value="HisK_dim/P_dom"/>
</dbReference>
<dbReference type="CDD" id="cd00082">
    <property type="entry name" value="HisKA"/>
    <property type="match status" value="1"/>
</dbReference>
<dbReference type="SMART" id="SM00387">
    <property type="entry name" value="HATPase_c"/>
    <property type="match status" value="1"/>
</dbReference>
<comment type="subcellular location">
    <subcellularLocation>
        <location evidence="2">Cell inner membrane</location>
        <topology evidence="2">Multi-pass membrane protein</topology>
    </subcellularLocation>
</comment>
<dbReference type="SUPFAM" id="SSF52172">
    <property type="entry name" value="CheY-like"/>
    <property type="match status" value="1"/>
</dbReference>
<proteinExistence type="predicted"/>
<dbReference type="EC" id="2.7.13.3" evidence="3"/>
<dbReference type="GO" id="GO:0000155">
    <property type="term" value="F:phosphorelay sensor kinase activity"/>
    <property type="evidence" value="ECO:0007669"/>
    <property type="project" value="InterPro"/>
</dbReference>
<dbReference type="SUPFAM" id="SSF47384">
    <property type="entry name" value="Homodimeric domain of signal transducing histidine kinase"/>
    <property type="match status" value="1"/>
</dbReference>
<dbReference type="GO" id="GO:0005886">
    <property type="term" value="C:plasma membrane"/>
    <property type="evidence" value="ECO:0007669"/>
    <property type="project" value="UniProtKB-SubCell"/>
</dbReference>
<dbReference type="Pfam" id="PF00512">
    <property type="entry name" value="HisKA"/>
    <property type="match status" value="1"/>
</dbReference>
<dbReference type="InterPro" id="IPR003594">
    <property type="entry name" value="HATPase_dom"/>
</dbReference>
<feature type="domain" description="Histidine kinase" evidence="9">
    <location>
        <begin position="125"/>
        <end position="343"/>
    </location>
</feature>
<sequence length="499" mass="54998">MNTKDSNDVQLTARKGERRHKKNAATDHELAVQSRDKLITAREDLTQLREDAVHVREVDIHEAETKQVATDNHILLLQQVNERLVISTIEAQKLAEKLQVTQIHLENAKLAAEQANLAKSEFLSSMSHELRTPLNAVLGFAQLLEAGTPPPTATQASRLQQIIKAGWYLLDLINEILDLATIESGKLLLSLEPVSLDEILHESKTMIEPLAQHHGIQIKFAPCHPNWFVNADYTRLKQVLINLLSNAVKYNCEHGTVEVGCNASSPEHFRISIKDSGAGLSAEKMAQLFQPFNRLGQETGNEEGTGIGLVVSKRLAELMQGSIGVESVVGVGSEFWIELTRNVAPQLAAKTDIPMAAESPQLNNVQSRTLLYVEDNQANLMLVEQIVARHPHLNMLSASDGYLGITLAREHLPDVILMDINLPGMNGYEALAILRSDPATKHIPVIAISANAMRHDIDKGSNAGFFYYLTKPIKIDELMAVLNNALALAECESINPKPD</sequence>
<name>A0A809RKJ9_9PROT</name>
<dbReference type="Gene3D" id="3.40.50.2300">
    <property type="match status" value="1"/>
</dbReference>
<evidence type="ECO:0000259" key="10">
    <source>
        <dbReference type="PROSITE" id="PS50110"/>
    </source>
</evidence>
<gene>
    <name evidence="11" type="ORF">SFSGTM_28040</name>
</gene>
<keyword evidence="12" id="KW-1185">Reference proteome</keyword>
<dbReference type="SMART" id="SM00448">
    <property type="entry name" value="REC"/>
    <property type="match status" value="1"/>
</dbReference>
<dbReference type="AlphaFoldDB" id="A0A809RKJ9"/>
<evidence type="ECO:0000256" key="6">
    <source>
        <dbReference type="ARBA" id="ARBA00022777"/>
    </source>
</evidence>
<dbReference type="PANTHER" id="PTHR43047">
    <property type="entry name" value="TWO-COMPONENT HISTIDINE PROTEIN KINASE"/>
    <property type="match status" value="1"/>
</dbReference>
<evidence type="ECO:0000256" key="8">
    <source>
        <dbReference type="SAM" id="MobiDB-lite"/>
    </source>
</evidence>
<dbReference type="SUPFAM" id="SSF55874">
    <property type="entry name" value="ATPase domain of HSP90 chaperone/DNA topoisomerase II/histidine kinase"/>
    <property type="match status" value="1"/>
</dbReference>
<keyword evidence="5" id="KW-0808">Transferase</keyword>